<dbReference type="InterPro" id="IPR056777">
    <property type="entry name" value="Ycf2_N"/>
</dbReference>
<proteinExistence type="predicted"/>
<protein>
    <recommendedName>
        <fullName evidence="1">Ycf2 N-terminal domain-containing protein</fullName>
    </recommendedName>
</protein>
<dbReference type="Pfam" id="PF05695">
    <property type="entry name" value="Ycf2"/>
    <property type="match status" value="1"/>
</dbReference>
<keyword evidence="3" id="KW-1185">Reference proteome</keyword>
<evidence type="ECO:0000313" key="2">
    <source>
        <dbReference type="EMBL" id="MCD9640587.1"/>
    </source>
</evidence>
<dbReference type="EMBL" id="JACEIK010003153">
    <property type="protein sequence ID" value="MCD9640587.1"/>
    <property type="molecule type" value="Genomic_DNA"/>
</dbReference>
<gene>
    <name evidence="2" type="ORF">HAX54_025966</name>
</gene>
<reference evidence="2 3" key="1">
    <citation type="journal article" date="2021" name="BMC Genomics">
        <title>Datura genome reveals duplications of psychoactive alkaloid biosynthetic genes and high mutation rate following tissue culture.</title>
        <authorList>
            <person name="Rajewski A."/>
            <person name="Carter-House D."/>
            <person name="Stajich J."/>
            <person name="Litt A."/>
        </authorList>
    </citation>
    <scope>NUCLEOTIDE SEQUENCE [LARGE SCALE GENOMIC DNA]</scope>
    <source>
        <strain evidence="2">AR-01</strain>
    </source>
</reference>
<name>A0ABS8V2K6_DATST</name>
<dbReference type="Proteomes" id="UP000823775">
    <property type="component" value="Unassembled WGS sequence"/>
</dbReference>
<comment type="caution">
    <text evidence="2">The sequence shown here is derived from an EMBL/GenBank/DDBJ whole genome shotgun (WGS) entry which is preliminary data.</text>
</comment>
<accession>A0ABS8V2K6</accession>
<sequence length="228" mass="27170">MSWLFTEREKQMTIICFRKKSKNFLGILQDPSFFFLLIDGQNFIWVRILLRGPLETSKLLKKQDLSFVPSRRSEKKEMDEPDMDSSNKISFLEQNPFLIYFIYSMTGTGSDTHPIATSEYGIQRDQIGNDTLNHRTIMEYTINQYLSNLKKSQKKWFEPLILISRTERSMNRDPDAYRYKWSNGSKNFQEHLEQSDSEQKSRFQVVFDQLRINQYSIDWSEVIDKKIV</sequence>
<organism evidence="2 3">
    <name type="scientific">Datura stramonium</name>
    <name type="common">Jimsonweed</name>
    <name type="synonym">Common thornapple</name>
    <dbReference type="NCBI Taxonomy" id="4076"/>
    <lineage>
        <taxon>Eukaryota</taxon>
        <taxon>Viridiplantae</taxon>
        <taxon>Streptophyta</taxon>
        <taxon>Embryophyta</taxon>
        <taxon>Tracheophyta</taxon>
        <taxon>Spermatophyta</taxon>
        <taxon>Magnoliopsida</taxon>
        <taxon>eudicotyledons</taxon>
        <taxon>Gunneridae</taxon>
        <taxon>Pentapetalae</taxon>
        <taxon>asterids</taxon>
        <taxon>lamiids</taxon>
        <taxon>Solanales</taxon>
        <taxon>Solanaceae</taxon>
        <taxon>Solanoideae</taxon>
        <taxon>Datureae</taxon>
        <taxon>Datura</taxon>
    </lineage>
</organism>
<feature type="domain" description="Ycf2 N-terminal" evidence="1">
    <location>
        <begin position="118"/>
        <end position="226"/>
    </location>
</feature>
<evidence type="ECO:0000259" key="1">
    <source>
        <dbReference type="Pfam" id="PF05695"/>
    </source>
</evidence>
<evidence type="ECO:0000313" key="3">
    <source>
        <dbReference type="Proteomes" id="UP000823775"/>
    </source>
</evidence>